<dbReference type="PROSITE" id="PS50222">
    <property type="entry name" value="EF_HAND_2"/>
    <property type="match status" value="1"/>
</dbReference>
<evidence type="ECO:0000313" key="3">
    <source>
        <dbReference type="EMBL" id="KAG5384826.1"/>
    </source>
</evidence>
<reference evidence="3 4" key="1">
    <citation type="submission" date="2021-03" db="EMBL/GenBank/DDBJ databases">
        <authorList>
            <person name="King G.J."/>
            <person name="Bancroft I."/>
            <person name="Baten A."/>
            <person name="Bloomfield J."/>
            <person name="Borpatragohain P."/>
            <person name="He Z."/>
            <person name="Irish N."/>
            <person name="Irwin J."/>
            <person name="Liu K."/>
            <person name="Mauleon R.P."/>
            <person name="Moore J."/>
            <person name="Morris R."/>
            <person name="Ostergaard L."/>
            <person name="Wang B."/>
            <person name="Wells R."/>
        </authorList>
    </citation>
    <scope>NUCLEOTIDE SEQUENCE [LARGE SCALE GENOMIC DNA]</scope>
    <source>
        <strain evidence="3">R-o-18</strain>
        <tissue evidence="3">Leaf</tissue>
    </source>
</reference>
<dbReference type="Gene3D" id="1.10.238.10">
    <property type="entry name" value="EF-hand"/>
    <property type="match status" value="1"/>
</dbReference>
<evidence type="ECO:0000256" key="1">
    <source>
        <dbReference type="ARBA" id="ARBA00022837"/>
    </source>
</evidence>
<evidence type="ECO:0000259" key="2">
    <source>
        <dbReference type="PROSITE" id="PS50222"/>
    </source>
</evidence>
<protein>
    <recommendedName>
        <fullName evidence="2">EF-hand domain-containing protein</fullName>
    </recommendedName>
</protein>
<proteinExistence type="predicted"/>
<dbReference type="PROSITE" id="PS00018">
    <property type="entry name" value="EF_HAND_1"/>
    <property type="match status" value="1"/>
</dbReference>
<dbReference type="InterPro" id="IPR011992">
    <property type="entry name" value="EF-hand-dom_pair"/>
</dbReference>
<organism evidence="3 4">
    <name type="scientific">Brassica rapa subsp. trilocularis</name>
    <dbReference type="NCBI Taxonomy" id="1813537"/>
    <lineage>
        <taxon>Eukaryota</taxon>
        <taxon>Viridiplantae</taxon>
        <taxon>Streptophyta</taxon>
        <taxon>Embryophyta</taxon>
        <taxon>Tracheophyta</taxon>
        <taxon>Spermatophyta</taxon>
        <taxon>Magnoliopsida</taxon>
        <taxon>eudicotyledons</taxon>
        <taxon>Gunneridae</taxon>
        <taxon>Pentapetalae</taxon>
        <taxon>rosids</taxon>
        <taxon>malvids</taxon>
        <taxon>Brassicales</taxon>
        <taxon>Brassicaceae</taxon>
        <taxon>Brassiceae</taxon>
        <taxon>Brassica</taxon>
    </lineage>
</organism>
<dbReference type="SUPFAM" id="SSF47473">
    <property type="entry name" value="EF-hand"/>
    <property type="match status" value="1"/>
</dbReference>
<dbReference type="InterPro" id="IPR002048">
    <property type="entry name" value="EF_hand_dom"/>
</dbReference>
<keyword evidence="1" id="KW-0106">Calcium</keyword>
<keyword evidence="4" id="KW-1185">Reference proteome</keyword>
<name>A0ABQ7LE25_BRACM</name>
<dbReference type="InterPro" id="IPR018247">
    <property type="entry name" value="EF_Hand_1_Ca_BS"/>
</dbReference>
<comment type="caution">
    <text evidence="3">The sequence shown here is derived from an EMBL/GenBank/DDBJ whole genome shotgun (WGS) entry which is preliminary data.</text>
</comment>
<dbReference type="Pfam" id="PF13405">
    <property type="entry name" value="EF-hand_6"/>
    <property type="match status" value="1"/>
</dbReference>
<accession>A0ABQ7LE25</accession>
<dbReference type="EMBL" id="JADBGQ010000008">
    <property type="protein sequence ID" value="KAG5384826.1"/>
    <property type="molecule type" value="Genomic_DNA"/>
</dbReference>
<dbReference type="Proteomes" id="UP000823674">
    <property type="component" value="Chromosome A09"/>
</dbReference>
<evidence type="ECO:0000313" key="4">
    <source>
        <dbReference type="Proteomes" id="UP000823674"/>
    </source>
</evidence>
<gene>
    <name evidence="3" type="primary">A09p043900.1_BraROA</name>
    <name evidence="3" type="ORF">IGI04_036296</name>
</gene>
<sequence length="86" mass="9944">MSKSKSFEIFSEYSIETKMKAHLSKHSGLNQVWLKLLSEAKMTAPYTEEQLLRFFRIFDTDGDGFITAADLVHSMCNSPKFLKRVH</sequence>
<feature type="domain" description="EF-hand" evidence="2">
    <location>
        <begin position="46"/>
        <end position="81"/>
    </location>
</feature>